<keyword evidence="7" id="KW-0269">Exonuclease</keyword>
<evidence type="ECO:0000259" key="6">
    <source>
        <dbReference type="Pfam" id="PF13476"/>
    </source>
</evidence>
<dbReference type="RefSeq" id="WP_090797040.1">
    <property type="nucleotide sequence ID" value="NZ_FMYI01000012.1"/>
</dbReference>
<dbReference type="PANTHER" id="PTHR32114">
    <property type="entry name" value="ABC TRANSPORTER ABCH.3"/>
    <property type="match status" value="1"/>
</dbReference>
<proteinExistence type="inferred from homology"/>
<comment type="subunit">
    <text evidence="2">Heterodimer of SbcC and SbcD.</text>
</comment>
<dbReference type="GO" id="GO:0006302">
    <property type="term" value="P:double-strand break repair"/>
    <property type="evidence" value="ECO:0007669"/>
    <property type="project" value="InterPro"/>
</dbReference>
<evidence type="ECO:0000256" key="3">
    <source>
        <dbReference type="ARBA" id="ARBA00013368"/>
    </source>
</evidence>
<name>A0A1G6MQM9_9BACI</name>
<feature type="domain" description="Rad50/SbcC-type AAA" evidence="6">
    <location>
        <begin position="5"/>
        <end position="311"/>
    </location>
</feature>
<sequence length="1031" mass="119881">MKPIKLTMTAFGPYKDQEVIQFTDLNAHKLFVISGKTGAGKTTVFDAICFALYGTASGEDRGEARMLRSHFADEQVHTSVEFEFELQSKRYRIFRQMPHIKKGNKSATGDKYEFYQQLEDKEIPCVDRQMVSEINQKVKDLIGLSEDQFKQIVMLPQGEFRKLLTSETDNKELILRKIFKTEPYLWFSNKMNEKRIKAEKAYKEAHMYLKQQVSHIRESIPEREGSRLKEVFEQGEWLPQQIIKGLEDENVYYKKELDLSKKAFDRAKKAYDEKYKAYYQAEATNQQFDQLKEKEAEHQALNAQKEEMNEKRELWKQAERAATLSAYETQKCEAYSDEQAQTQTVETSKKVLEQTKNRLSQAEKKYADEQKKEEDRHKTTQDLNRYKELLPIVEAADRKKRKLDEFEKAIKEQENVLNSTKEKETALSDEIDHLNAELSKLDEVPEKLFEKKEKLNKMTEKGKTFRQYIDGTKEIQTLTSEVEQAKALYKKEKNHFKSIEDSWIKGQATVLARQLHDEEPCPVCGSMSHPNKAIHHDRVPSQEAFDQAKDAVNNTYEVYIKKNTDLKGKHEEIEKLRETLSEFQFSTDEEASLLFNQYLAEAKALGQSVKDLEKESEKLKSTRKEKEEKERELKALNETLEKQKADLQTANVNFASLKSEYESELSRLPEEHQTLSGLNQAIEQLEKKKQQLDAAWELAQKELTDAKQEQVTKETELNAAKQQLKERKDRYERAMTQFNDALKEAGFRSEEAYQEAFMSKEERDQLKDEVDRFDSRLSTLDQQITELKDKLKNKQELDLVAMSEALVVLERSKEEAYQKQTQTRQFVDQTKQMMRSLTEMVEEIKQKEHTVNVITDLYDVIRGQNDRKISFERYVQIEFLEQIIVAANERLNRVSNGQFHLVRSDRQESRGKQSGLSLDVYDAYTGQNRDVKTMSGGEKFNASLSLALGMSDVIQSYQGGVKIDTMFIDEGFGSLDEESLQNVIDTLIDLQKSGRTVGVISHVQEMKNVFPAILEVKKTLEGYSETTFIVK</sequence>
<protein>
    <recommendedName>
        <fullName evidence="3">Nuclease SbcCD subunit C</fullName>
    </recommendedName>
</protein>
<dbReference type="GO" id="GO:0004527">
    <property type="term" value="F:exonuclease activity"/>
    <property type="evidence" value="ECO:0007669"/>
    <property type="project" value="UniProtKB-KW"/>
</dbReference>
<reference evidence="8" key="1">
    <citation type="submission" date="2016-09" db="EMBL/GenBank/DDBJ databases">
        <authorList>
            <person name="Varghese N."/>
            <person name="Submissions S."/>
        </authorList>
    </citation>
    <scope>NUCLEOTIDE SEQUENCE [LARGE SCALE GENOMIC DNA]</scope>
    <source>
        <strain evidence="8">S5</strain>
    </source>
</reference>
<keyword evidence="4" id="KW-0175">Coiled coil</keyword>
<feature type="region of interest" description="Disordered" evidence="5">
    <location>
        <begin position="356"/>
        <end position="380"/>
    </location>
</feature>
<feature type="coiled-coil region" evidence="4">
    <location>
        <begin position="281"/>
        <end position="321"/>
    </location>
</feature>
<dbReference type="InterPro" id="IPR027417">
    <property type="entry name" value="P-loop_NTPase"/>
</dbReference>
<evidence type="ECO:0000256" key="4">
    <source>
        <dbReference type="SAM" id="Coils"/>
    </source>
</evidence>
<keyword evidence="8" id="KW-1185">Reference proteome</keyword>
<feature type="region of interest" description="Disordered" evidence="5">
    <location>
        <begin position="610"/>
        <end position="629"/>
    </location>
</feature>
<evidence type="ECO:0000256" key="5">
    <source>
        <dbReference type="SAM" id="MobiDB-lite"/>
    </source>
</evidence>
<accession>A0A1G6MQM9</accession>
<evidence type="ECO:0000313" key="7">
    <source>
        <dbReference type="EMBL" id="SDC57812.1"/>
    </source>
</evidence>
<feature type="coiled-coil region" evidence="4">
    <location>
        <begin position="396"/>
        <end position="437"/>
    </location>
</feature>
<keyword evidence="7" id="KW-0378">Hydrolase</keyword>
<dbReference type="AlphaFoldDB" id="A0A1G6MQM9"/>
<dbReference type="InterPro" id="IPR038729">
    <property type="entry name" value="Rad50/SbcC_AAA"/>
</dbReference>
<keyword evidence="7" id="KW-0540">Nuclease</keyword>
<dbReference type="PANTHER" id="PTHR32114:SF2">
    <property type="entry name" value="ABC TRANSPORTER ABCH.3"/>
    <property type="match status" value="1"/>
</dbReference>
<dbReference type="Proteomes" id="UP000242949">
    <property type="component" value="Unassembled WGS sequence"/>
</dbReference>
<comment type="similarity">
    <text evidence="1">Belongs to the SMC family. SbcC subfamily.</text>
</comment>
<dbReference type="EMBL" id="FMYI01000012">
    <property type="protein sequence ID" value="SDC57812.1"/>
    <property type="molecule type" value="Genomic_DNA"/>
</dbReference>
<dbReference type="STRING" id="1612202.SAMN05421734_11218"/>
<dbReference type="SUPFAM" id="SSF52540">
    <property type="entry name" value="P-loop containing nucleoside triphosphate hydrolases"/>
    <property type="match status" value="1"/>
</dbReference>
<dbReference type="OrthoDB" id="9795626at2"/>
<evidence type="ECO:0000313" key="8">
    <source>
        <dbReference type="Proteomes" id="UP000242949"/>
    </source>
</evidence>
<dbReference type="Gene3D" id="3.40.50.300">
    <property type="entry name" value="P-loop containing nucleotide triphosphate hydrolases"/>
    <property type="match status" value="2"/>
</dbReference>
<dbReference type="Pfam" id="PF13558">
    <property type="entry name" value="SbcC_Walker_B"/>
    <property type="match status" value="1"/>
</dbReference>
<evidence type="ECO:0000256" key="2">
    <source>
        <dbReference type="ARBA" id="ARBA00011322"/>
    </source>
</evidence>
<gene>
    <name evidence="7" type="ORF">SAMN05421734_11218</name>
</gene>
<organism evidence="7 8">
    <name type="scientific">Pelagirhabdus alkalitolerans</name>
    <dbReference type="NCBI Taxonomy" id="1612202"/>
    <lineage>
        <taxon>Bacteria</taxon>
        <taxon>Bacillati</taxon>
        <taxon>Bacillota</taxon>
        <taxon>Bacilli</taxon>
        <taxon>Bacillales</taxon>
        <taxon>Bacillaceae</taxon>
        <taxon>Pelagirhabdus</taxon>
    </lineage>
</organism>
<dbReference type="Pfam" id="PF13476">
    <property type="entry name" value="AAA_23"/>
    <property type="match status" value="1"/>
</dbReference>
<dbReference type="GO" id="GO:0016887">
    <property type="term" value="F:ATP hydrolysis activity"/>
    <property type="evidence" value="ECO:0007669"/>
    <property type="project" value="InterPro"/>
</dbReference>
<evidence type="ECO:0000256" key="1">
    <source>
        <dbReference type="ARBA" id="ARBA00006930"/>
    </source>
</evidence>